<gene>
    <name evidence="3" type="ORF">FVE85_2567</name>
</gene>
<accession>A0A5J4YKQ9</accession>
<dbReference type="PANTHER" id="PTHR47052">
    <property type="entry name" value="CONSERVED SERINE PROLINE-RICH PROTEIN (AFU_ORTHOLOGUE AFUA_2G01790)"/>
    <property type="match status" value="1"/>
</dbReference>
<dbReference type="PROSITE" id="PS50004">
    <property type="entry name" value="C2"/>
    <property type="match status" value="1"/>
</dbReference>
<dbReference type="EMBL" id="VRMN01000013">
    <property type="protein sequence ID" value="KAA8491552.1"/>
    <property type="molecule type" value="Genomic_DNA"/>
</dbReference>
<organism evidence="3 4">
    <name type="scientific">Porphyridium purpureum</name>
    <name type="common">Red alga</name>
    <name type="synonym">Porphyridium cruentum</name>
    <dbReference type="NCBI Taxonomy" id="35688"/>
    <lineage>
        <taxon>Eukaryota</taxon>
        <taxon>Rhodophyta</taxon>
        <taxon>Bangiophyceae</taxon>
        <taxon>Porphyridiales</taxon>
        <taxon>Porphyridiaceae</taxon>
        <taxon>Porphyridium</taxon>
    </lineage>
</organism>
<feature type="domain" description="C2" evidence="2">
    <location>
        <begin position="1"/>
        <end position="93"/>
    </location>
</feature>
<feature type="region of interest" description="Disordered" evidence="1">
    <location>
        <begin position="144"/>
        <end position="163"/>
    </location>
</feature>
<dbReference type="OrthoDB" id="67700at2759"/>
<proteinExistence type="predicted"/>
<keyword evidence="4" id="KW-1185">Reference proteome</keyword>
<evidence type="ECO:0000313" key="3">
    <source>
        <dbReference type="EMBL" id="KAA8491552.1"/>
    </source>
</evidence>
<dbReference type="SUPFAM" id="SSF49562">
    <property type="entry name" value="C2 domain (Calcium/lipid-binding domain, CaLB)"/>
    <property type="match status" value="1"/>
</dbReference>
<dbReference type="InterPro" id="IPR035892">
    <property type="entry name" value="C2_domain_sf"/>
</dbReference>
<protein>
    <recommendedName>
        <fullName evidence="2">C2 domain-containing protein</fullName>
    </recommendedName>
</protein>
<sequence>MFGGKQDPYVSLRPAYSQETKLTTKKQGAGKSATWNERFHWRLDVAGGLQNLHMNVEVYDANVGKDRLVGSVKINLIPLVTTAQSTPAIDAWYRLRGHKGSFAGDIYLSITLRTVFESAPSPQVHKPTAHAGMPYAVAPYTPSPPPQYGAPSPQYGAPSPQYGAPSPDMVRLRHRSIVRQPPQYMVRRRRRYVWCAYGAPSPASMVRAPPAMVRLRLKAPLNARGNQYFGGYGPPPQVPAQQQQQPPLPQADYRQHASAMYIPPPSPVGHPWAVPMPQGSSGAAYGNESSPAPYAAYPPPVPVPTVGPLPPGYNEPADLYASGAAYPGQRPGGTTPHSSGFLQAPPEATGYPQLSRAPMHNPYYP</sequence>
<dbReference type="InterPro" id="IPR000008">
    <property type="entry name" value="C2_dom"/>
</dbReference>
<dbReference type="Gene3D" id="2.60.40.150">
    <property type="entry name" value="C2 domain"/>
    <property type="match status" value="1"/>
</dbReference>
<reference evidence="4" key="1">
    <citation type="journal article" date="2019" name="Nat. Commun.">
        <title>Expansion of phycobilisome linker gene families in mesophilic red algae.</title>
        <authorList>
            <person name="Lee J."/>
            <person name="Kim D."/>
            <person name="Bhattacharya D."/>
            <person name="Yoon H.S."/>
        </authorList>
    </citation>
    <scope>NUCLEOTIDE SEQUENCE [LARGE SCALE GENOMIC DNA]</scope>
    <source>
        <strain evidence="4">CCMP 1328</strain>
    </source>
</reference>
<evidence type="ECO:0000313" key="4">
    <source>
        <dbReference type="Proteomes" id="UP000324585"/>
    </source>
</evidence>
<comment type="caution">
    <text evidence="3">The sequence shown here is derived from an EMBL/GenBank/DDBJ whole genome shotgun (WGS) entry which is preliminary data.</text>
</comment>
<feature type="region of interest" description="Disordered" evidence="1">
    <location>
        <begin position="226"/>
        <end position="253"/>
    </location>
</feature>
<name>A0A5J4YKQ9_PORPP</name>
<dbReference type="InterPro" id="IPR052981">
    <property type="entry name" value="Ingression_C2_domain"/>
</dbReference>
<evidence type="ECO:0000256" key="1">
    <source>
        <dbReference type="SAM" id="MobiDB-lite"/>
    </source>
</evidence>
<dbReference type="Proteomes" id="UP000324585">
    <property type="component" value="Unassembled WGS sequence"/>
</dbReference>
<dbReference type="AlphaFoldDB" id="A0A5J4YKQ9"/>
<dbReference type="Pfam" id="PF00168">
    <property type="entry name" value="C2"/>
    <property type="match status" value="1"/>
</dbReference>
<evidence type="ECO:0000259" key="2">
    <source>
        <dbReference type="PROSITE" id="PS50004"/>
    </source>
</evidence>
<feature type="region of interest" description="Disordered" evidence="1">
    <location>
        <begin position="319"/>
        <end position="365"/>
    </location>
</feature>
<dbReference type="PANTHER" id="PTHR47052:SF3">
    <property type="entry name" value="INGRESSION PROTEIN 1"/>
    <property type="match status" value="1"/>
</dbReference>